<gene>
    <name evidence="2" type="ORF">GCM10009802_43230</name>
</gene>
<dbReference type="PROSITE" id="PS50943">
    <property type="entry name" value="HTH_CROC1"/>
    <property type="match status" value="1"/>
</dbReference>
<dbReference type="Proteomes" id="UP001500443">
    <property type="component" value="Unassembled WGS sequence"/>
</dbReference>
<dbReference type="EMBL" id="BAAAPF010000161">
    <property type="protein sequence ID" value="GAA2134649.1"/>
    <property type="molecule type" value="Genomic_DNA"/>
</dbReference>
<protein>
    <recommendedName>
        <fullName evidence="1">HTH cro/C1-type domain-containing protein</fullName>
    </recommendedName>
</protein>
<dbReference type="CDD" id="cd00093">
    <property type="entry name" value="HTH_XRE"/>
    <property type="match status" value="1"/>
</dbReference>
<accession>A0ABN2YZW3</accession>
<dbReference type="InterPro" id="IPR001387">
    <property type="entry name" value="Cro/C1-type_HTH"/>
</dbReference>
<reference evidence="2 3" key="1">
    <citation type="journal article" date="2019" name="Int. J. Syst. Evol. Microbiol.">
        <title>The Global Catalogue of Microorganisms (GCM) 10K type strain sequencing project: providing services to taxonomists for standard genome sequencing and annotation.</title>
        <authorList>
            <consortium name="The Broad Institute Genomics Platform"/>
            <consortium name="The Broad Institute Genome Sequencing Center for Infectious Disease"/>
            <person name="Wu L."/>
            <person name="Ma J."/>
        </authorList>
    </citation>
    <scope>NUCLEOTIDE SEQUENCE [LARGE SCALE GENOMIC DNA]</scope>
    <source>
        <strain evidence="2 3">JCM 15481</strain>
    </source>
</reference>
<dbReference type="InterPro" id="IPR010982">
    <property type="entry name" value="Lambda_DNA-bd_dom_sf"/>
</dbReference>
<dbReference type="Pfam" id="PF13560">
    <property type="entry name" value="HTH_31"/>
    <property type="match status" value="1"/>
</dbReference>
<dbReference type="Gene3D" id="1.10.260.40">
    <property type="entry name" value="lambda repressor-like DNA-binding domains"/>
    <property type="match status" value="1"/>
</dbReference>
<sequence length="421" mass="47739">MPYPLEEQEAIGRRIKRRRLQLGMTQADLAAAVGKKQAWLSRVENGRLELDRTTLINQLAAALHCHPNELIDRPYEVAPGEARWQVAAASILRELRRYDLPPVFTGTPRSSDVLWQDMKCLHRLRDAAANVAVLRTLPDMFREARALADVSHGHEREEAYGIYAICCKFAHTAAHALGHPELVAMACERAAWSARLSGDPLMPAVADWMRVWDMWATADWADSLALADRALRNVQDDYDRHDQLAVRLWGALQLRAAVSASRANNEAEAAHRISLAREAGEKADTYTGPPLHDRATLTFSTGNVEIHAISVQLEMGNQSTALRLNDRLNDEAHRRHIDALPNSRRGHHHMDLSRAFLWDGSRDKALKELLKAEQLAPELVRNHPIGRATLRQLIYAERTATRERLRRMSHRFRLDEQGLFR</sequence>
<keyword evidence="3" id="KW-1185">Reference proteome</keyword>
<evidence type="ECO:0000313" key="3">
    <source>
        <dbReference type="Proteomes" id="UP001500443"/>
    </source>
</evidence>
<name>A0ABN2YZW3_9ACTN</name>
<dbReference type="SUPFAM" id="SSF47413">
    <property type="entry name" value="lambda repressor-like DNA-binding domains"/>
    <property type="match status" value="1"/>
</dbReference>
<evidence type="ECO:0000313" key="2">
    <source>
        <dbReference type="EMBL" id="GAA2134649.1"/>
    </source>
</evidence>
<organism evidence="2 3">
    <name type="scientific">Streptomyces synnematoformans</name>
    <dbReference type="NCBI Taxonomy" id="415721"/>
    <lineage>
        <taxon>Bacteria</taxon>
        <taxon>Bacillati</taxon>
        <taxon>Actinomycetota</taxon>
        <taxon>Actinomycetes</taxon>
        <taxon>Kitasatosporales</taxon>
        <taxon>Streptomycetaceae</taxon>
        <taxon>Streptomyces</taxon>
    </lineage>
</organism>
<proteinExistence type="predicted"/>
<dbReference type="SMART" id="SM00530">
    <property type="entry name" value="HTH_XRE"/>
    <property type="match status" value="1"/>
</dbReference>
<comment type="caution">
    <text evidence="2">The sequence shown here is derived from an EMBL/GenBank/DDBJ whole genome shotgun (WGS) entry which is preliminary data.</text>
</comment>
<dbReference type="RefSeq" id="WP_344291668.1">
    <property type="nucleotide sequence ID" value="NZ_BAAAPF010000161.1"/>
</dbReference>
<feature type="domain" description="HTH cro/C1-type" evidence="1">
    <location>
        <begin position="15"/>
        <end position="70"/>
    </location>
</feature>
<evidence type="ECO:0000259" key="1">
    <source>
        <dbReference type="PROSITE" id="PS50943"/>
    </source>
</evidence>